<feature type="region of interest" description="Disordered" evidence="5">
    <location>
        <begin position="498"/>
        <end position="571"/>
    </location>
</feature>
<feature type="compositionally biased region" description="Low complexity" evidence="5">
    <location>
        <begin position="937"/>
        <end position="950"/>
    </location>
</feature>
<feature type="compositionally biased region" description="Basic and acidic residues" evidence="5">
    <location>
        <begin position="474"/>
        <end position="484"/>
    </location>
</feature>
<feature type="region of interest" description="Disordered" evidence="5">
    <location>
        <begin position="682"/>
        <end position="710"/>
    </location>
</feature>
<feature type="region of interest" description="Disordered" evidence="5">
    <location>
        <begin position="445"/>
        <end position="484"/>
    </location>
</feature>
<evidence type="ECO:0008006" key="10">
    <source>
        <dbReference type="Google" id="ProtNLM"/>
    </source>
</evidence>
<feature type="compositionally biased region" description="Basic and acidic residues" evidence="5">
    <location>
        <begin position="454"/>
        <end position="465"/>
    </location>
</feature>
<dbReference type="Pfam" id="PF06657">
    <property type="entry name" value="Cep57_MT_bd"/>
    <property type="match status" value="1"/>
</dbReference>
<evidence type="ECO:0000313" key="9">
    <source>
        <dbReference type="Proteomes" id="UP001303373"/>
    </source>
</evidence>
<feature type="region of interest" description="Disordered" evidence="5">
    <location>
        <begin position="185"/>
        <end position="215"/>
    </location>
</feature>
<comment type="subcellular location">
    <subcellularLocation>
        <location evidence="1">Cytoplasm</location>
        <location evidence="1">Cytoskeleton</location>
        <location evidence="1">Microtubule organizing center</location>
    </subcellularLocation>
</comment>
<dbReference type="PANTHER" id="PTHR19336:SF9">
    <property type="entry name" value="SPINDLE POLE BODY PROTEIN PPC89"/>
    <property type="match status" value="1"/>
</dbReference>
<feature type="compositionally biased region" description="Polar residues" evidence="5">
    <location>
        <begin position="684"/>
        <end position="700"/>
    </location>
</feature>
<dbReference type="GO" id="GO:0005815">
    <property type="term" value="C:microtubule organizing center"/>
    <property type="evidence" value="ECO:0007669"/>
    <property type="project" value="UniProtKB-SubCell"/>
</dbReference>
<evidence type="ECO:0000259" key="6">
    <source>
        <dbReference type="Pfam" id="PF06657"/>
    </source>
</evidence>
<organism evidence="8 9">
    <name type="scientific">Acrodontium crateriforme</name>
    <dbReference type="NCBI Taxonomy" id="150365"/>
    <lineage>
        <taxon>Eukaryota</taxon>
        <taxon>Fungi</taxon>
        <taxon>Dikarya</taxon>
        <taxon>Ascomycota</taxon>
        <taxon>Pezizomycotina</taxon>
        <taxon>Dothideomycetes</taxon>
        <taxon>Dothideomycetidae</taxon>
        <taxon>Mycosphaerellales</taxon>
        <taxon>Teratosphaeriaceae</taxon>
        <taxon>Acrodontium</taxon>
    </lineage>
</organism>
<sequence length="950" mass="105598">MAHPVATTRLFTELSRNRSSLPRAEDYATAGSIGSLTINNDAVIHSTAQMGDFTTEQQLPQWNQHPEPSENGTEGSEDMSIEMGRGMKRSARNGHDDMSSNLVFELGDSQYEVTDNPPIRARSNVNKASGMLRRDAAVRRANEAVKTTDALKRKTSASKHRSLSEMLANQLPDTSFNGEEYAQPTATFNTKNTRFSRSRQASGLQPSRLDGTPQRTAINNPIVQSASQTVNSFMLPDLPNITELVSGTRKDGTPIFSRTTKSRSRFTPANNKSLRSTHIPLQSIPVPDDEKAIFASLQLLKDKVAYLEAEKSESDKRAEEYEGEIIDLRSQLEVTQRRSDSALGSDEEDNTQARWRMEKIRFQASVKALQDHLDRSERKISVSEIAVKRVTKERDELVTQIGVAYYNNEELKAENETFRETFDQMQAENEDLKDEIEVLRRENQQLRATTGGGRVEKQEAAIRSKKEGRHSRKAANDRPELDMQEDLASRIAREVQLRRDAAAAVKGPPTDGTQEATRQTSGRSRSKSQSRRQTSGTENRSVAGSKRTVSAPLKADFSDADSTTELEMTNKTRNTLKNMRVPVEPTHVREEDSRDITFLSALDPNAVANLRRKLEQELQAKKQIRNASASAPAQAQAQRDDTSRSMPRKSSLKDITAGLDMGTGTFKFRDQTIDEMTKAAKSVRVQSPHTSDASGIPNQENETEDVSMMSNTSRRRRAASADGMTSAFIIPDITMHSTQLPTTVGKSCIQHRNAGCTACHPGDKSIEIPVPVPVSQREIATDVDVTSATIRPAQSPPIALATIIKQLEDEITHLKIKLQKQQQLYSQHVPALSQRKRVLVKSRIGLLIDEIERRSDQVYALYDVLEGQKQTAGGKAENLDDEQVEETLMSIGMNPAEISGRVGRRGPAGLDGANDMSDDDSDELPWEGLSDYESDHQSVQTRQQRRSTAF</sequence>
<proteinExistence type="predicted"/>
<feature type="domain" description="Cep57 centrosome microtubule-binding" evidence="6">
    <location>
        <begin position="788"/>
        <end position="864"/>
    </location>
</feature>
<evidence type="ECO:0000256" key="3">
    <source>
        <dbReference type="ARBA" id="ARBA00023212"/>
    </source>
</evidence>
<name>A0AAQ3M1R3_9PEZI</name>
<dbReference type="InterPro" id="IPR051756">
    <property type="entry name" value="Centrosomal_MT-associated"/>
</dbReference>
<dbReference type="GO" id="GO:0008017">
    <property type="term" value="F:microtubule binding"/>
    <property type="evidence" value="ECO:0007669"/>
    <property type="project" value="InterPro"/>
</dbReference>
<dbReference type="AlphaFoldDB" id="A0AAQ3M1R3"/>
<dbReference type="PANTHER" id="PTHR19336">
    <property type="entry name" value="UNCHARACTERIZED DUF1167"/>
    <property type="match status" value="1"/>
</dbReference>
<feature type="compositionally biased region" description="Low complexity" evidence="5">
    <location>
        <begin position="627"/>
        <end position="637"/>
    </location>
</feature>
<protein>
    <recommendedName>
        <fullName evidence="10">Cep57 centrosome microtubule-binding domain-containing protein</fullName>
    </recommendedName>
</protein>
<dbReference type="EMBL" id="CP138581">
    <property type="protein sequence ID" value="WPG98255.1"/>
    <property type="molecule type" value="Genomic_DNA"/>
</dbReference>
<evidence type="ECO:0000313" key="8">
    <source>
        <dbReference type="EMBL" id="WPG98255.1"/>
    </source>
</evidence>
<feature type="domain" description="PPC89 centrosome localisation" evidence="7">
    <location>
        <begin position="364"/>
        <end position="420"/>
    </location>
</feature>
<keyword evidence="4" id="KW-0175">Coiled coil</keyword>
<evidence type="ECO:0000256" key="5">
    <source>
        <dbReference type="SAM" id="MobiDB-lite"/>
    </source>
</evidence>
<accession>A0AAQ3M1R3</accession>
<feature type="region of interest" description="Disordered" evidence="5">
    <location>
        <begin position="621"/>
        <end position="659"/>
    </location>
</feature>
<evidence type="ECO:0000256" key="1">
    <source>
        <dbReference type="ARBA" id="ARBA00004267"/>
    </source>
</evidence>
<feature type="region of interest" description="Disordered" evidence="5">
    <location>
        <begin position="141"/>
        <end position="162"/>
    </location>
</feature>
<feature type="compositionally biased region" description="Acidic residues" evidence="5">
    <location>
        <begin position="916"/>
        <end position="925"/>
    </location>
</feature>
<keyword evidence="2" id="KW-0963">Cytoplasm</keyword>
<reference evidence="8 9" key="1">
    <citation type="submission" date="2023-11" db="EMBL/GenBank/DDBJ databases">
        <title>An acidophilic fungus is an integral part of prey digestion in a carnivorous sundew plant.</title>
        <authorList>
            <person name="Tsai I.J."/>
        </authorList>
    </citation>
    <scope>NUCLEOTIDE SEQUENCE [LARGE SCALE GENOMIC DNA]</scope>
    <source>
        <strain evidence="8">169a</strain>
    </source>
</reference>
<evidence type="ECO:0000256" key="4">
    <source>
        <dbReference type="SAM" id="Coils"/>
    </source>
</evidence>
<feature type="region of interest" description="Disordered" evidence="5">
    <location>
        <begin position="893"/>
        <end position="950"/>
    </location>
</feature>
<dbReference type="Proteomes" id="UP001303373">
    <property type="component" value="Chromosome 2"/>
</dbReference>
<feature type="compositionally biased region" description="Polar residues" evidence="5">
    <location>
        <begin position="185"/>
        <end position="205"/>
    </location>
</feature>
<evidence type="ECO:0000259" key="7">
    <source>
        <dbReference type="Pfam" id="PF14197"/>
    </source>
</evidence>
<keyword evidence="3" id="KW-0206">Cytoskeleton</keyword>
<gene>
    <name evidence="8" type="ORF">R9X50_00104300</name>
</gene>
<feature type="region of interest" description="Disordered" evidence="5">
    <location>
        <begin position="252"/>
        <end position="271"/>
    </location>
</feature>
<feature type="coiled-coil region" evidence="4">
    <location>
        <begin position="304"/>
        <end position="338"/>
    </location>
</feature>
<dbReference type="Pfam" id="PF14197">
    <property type="entry name" value="Cep57_CLD_2"/>
    <property type="match status" value="1"/>
</dbReference>
<dbReference type="InterPro" id="IPR025925">
    <property type="entry name" value="PPC89_CLD"/>
</dbReference>
<keyword evidence="9" id="KW-1185">Reference proteome</keyword>
<evidence type="ECO:0000256" key="2">
    <source>
        <dbReference type="ARBA" id="ARBA00022490"/>
    </source>
</evidence>
<dbReference type="InterPro" id="IPR024957">
    <property type="entry name" value="Cep57_MT-bd_dom"/>
</dbReference>